<keyword evidence="2" id="KW-1003">Cell membrane</keyword>
<accession>A0AAD8MUE7</accession>
<organism evidence="9 10">
    <name type="scientific">Heracleum sosnowskyi</name>
    <dbReference type="NCBI Taxonomy" id="360622"/>
    <lineage>
        <taxon>Eukaryota</taxon>
        <taxon>Viridiplantae</taxon>
        <taxon>Streptophyta</taxon>
        <taxon>Embryophyta</taxon>
        <taxon>Tracheophyta</taxon>
        <taxon>Spermatophyta</taxon>
        <taxon>Magnoliopsida</taxon>
        <taxon>eudicotyledons</taxon>
        <taxon>Gunneridae</taxon>
        <taxon>Pentapetalae</taxon>
        <taxon>asterids</taxon>
        <taxon>campanulids</taxon>
        <taxon>Apiales</taxon>
        <taxon>Apiaceae</taxon>
        <taxon>Apioideae</taxon>
        <taxon>apioid superclade</taxon>
        <taxon>Tordylieae</taxon>
        <taxon>Tordyliinae</taxon>
        <taxon>Heracleum</taxon>
    </lineage>
</organism>
<evidence type="ECO:0000256" key="7">
    <source>
        <dbReference type="SAM" id="SignalP"/>
    </source>
</evidence>
<evidence type="ECO:0000256" key="1">
    <source>
        <dbReference type="ARBA" id="ARBA00004236"/>
    </source>
</evidence>
<dbReference type="Gene3D" id="3.80.10.10">
    <property type="entry name" value="Ribonuclease Inhibitor"/>
    <property type="match status" value="3"/>
</dbReference>
<sequence length="478" mass="53374">MKHLIKSRATCMVLVFILYLRVEYCNGEEDKTLGAVMEKTEQEALYFAIQGFVGKWWNGSELYPDPCGWTPIQGVSCDIFDGGYWFVTELNIGLIHENSPSCVLKVEFSPHLFALKHLKRLSFVNCMVHRSHPITIPTEDWAAFAGSLESLEFRSNPGLIGHIPITFGSLTNLQSLVFLENKMSGELPTNLGNLINLKRLVFSGNQFTGQVPSNFGSLRQLLIMDLSRNSLSGNLPSTFGRLNSLLKLDVSNNRLEGTVPNEIGNLRNLTLLDLSRNKFAGALTKSLQELSSLKELVLSKNSISGSLMNLEWHNLQNLIILDLSKMMLKGEVPESISELKGLRFLGLNDNKLTGELTPKLAEMPNVTAMYLNGNNFTGKLILPESFYGKMGRRFGAWDNPNLCYSMNLSSTRHVPFGVKQCQDRVNLYGTEVDISSKLEGNVNEVPSLVASGEYTRNGISYVYLVNMMMLLCFLDFAI</sequence>
<evidence type="ECO:0000256" key="2">
    <source>
        <dbReference type="ARBA" id="ARBA00022475"/>
    </source>
</evidence>
<dbReference type="FunFam" id="3.80.10.10:FF:000299">
    <property type="entry name" value="Piriformospora indica-insensitive protein 2"/>
    <property type="match status" value="1"/>
</dbReference>
<dbReference type="Pfam" id="PF23598">
    <property type="entry name" value="LRR_14"/>
    <property type="match status" value="1"/>
</dbReference>
<dbReference type="PANTHER" id="PTHR48009:SF1">
    <property type="entry name" value="LEUCINE-RICH REPEAT (LRR) FAMILY PROTEIN"/>
    <property type="match status" value="1"/>
</dbReference>
<dbReference type="SUPFAM" id="SSF52058">
    <property type="entry name" value="L domain-like"/>
    <property type="match status" value="1"/>
</dbReference>
<evidence type="ECO:0000259" key="8">
    <source>
        <dbReference type="Pfam" id="PF23598"/>
    </source>
</evidence>
<gene>
    <name evidence="9" type="ORF">POM88_018088</name>
</gene>
<protein>
    <submittedName>
        <fullName evidence="9">Piriformospora indica-insensitive protein 2</fullName>
    </submittedName>
</protein>
<proteinExistence type="predicted"/>
<evidence type="ECO:0000256" key="5">
    <source>
        <dbReference type="ARBA" id="ARBA00022737"/>
    </source>
</evidence>
<name>A0AAD8MUE7_9APIA</name>
<dbReference type="InterPro" id="IPR053213">
    <property type="entry name" value="RLP29"/>
</dbReference>
<keyword evidence="5" id="KW-0677">Repeat</keyword>
<dbReference type="GO" id="GO:0005886">
    <property type="term" value="C:plasma membrane"/>
    <property type="evidence" value="ECO:0007669"/>
    <property type="project" value="UniProtKB-SubCell"/>
</dbReference>
<reference evidence="9" key="1">
    <citation type="submission" date="2023-02" db="EMBL/GenBank/DDBJ databases">
        <title>Genome of toxic invasive species Heracleum sosnowskyi carries increased number of genes despite the absence of recent whole-genome duplications.</title>
        <authorList>
            <person name="Schelkunov M."/>
            <person name="Shtratnikova V."/>
            <person name="Makarenko M."/>
            <person name="Klepikova A."/>
            <person name="Omelchenko D."/>
            <person name="Novikova G."/>
            <person name="Obukhova E."/>
            <person name="Bogdanov V."/>
            <person name="Penin A."/>
            <person name="Logacheva M."/>
        </authorList>
    </citation>
    <scope>NUCLEOTIDE SEQUENCE</scope>
    <source>
        <strain evidence="9">Hsosn_3</strain>
        <tissue evidence="9">Leaf</tissue>
    </source>
</reference>
<evidence type="ECO:0000313" key="10">
    <source>
        <dbReference type="Proteomes" id="UP001237642"/>
    </source>
</evidence>
<feature type="signal peptide" evidence="7">
    <location>
        <begin position="1"/>
        <end position="27"/>
    </location>
</feature>
<dbReference type="AlphaFoldDB" id="A0AAD8MUE7"/>
<feature type="domain" description="Disease resistance R13L4/SHOC-2-like LRR" evidence="8">
    <location>
        <begin position="189"/>
        <end position="299"/>
    </location>
</feature>
<keyword evidence="4 7" id="KW-0732">Signal</keyword>
<dbReference type="Proteomes" id="UP001237642">
    <property type="component" value="Unassembled WGS sequence"/>
</dbReference>
<keyword evidence="10" id="KW-1185">Reference proteome</keyword>
<reference evidence="9" key="2">
    <citation type="submission" date="2023-05" db="EMBL/GenBank/DDBJ databases">
        <authorList>
            <person name="Schelkunov M.I."/>
        </authorList>
    </citation>
    <scope>NUCLEOTIDE SEQUENCE</scope>
    <source>
        <strain evidence="9">Hsosn_3</strain>
        <tissue evidence="9">Leaf</tissue>
    </source>
</reference>
<feature type="chain" id="PRO_5042170987" evidence="7">
    <location>
        <begin position="28"/>
        <end position="478"/>
    </location>
</feature>
<dbReference type="GO" id="GO:0051707">
    <property type="term" value="P:response to other organism"/>
    <property type="evidence" value="ECO:0007669"/>
    <property type="project" value="UniProtKB-ARBA"/>
</dbReference>
<dbReference type="PANTHER" id="PTHR48009">
    <property type="entry name" value="LEUCINE-RICH REPEAT (LRR) FAMILY PROTEIN"/>
    <property type="match status" value="1"/>
</dbReference>
<dbReference type="InterPro" id="IPR055414">
    <property type="entry name" value="LRR_R13L4/SHOC2-like"/>
</dbReference>
<dbReference type="EMBL" id="JAUIZM010000004">
    <property type="protein sequence ID" value="KAK1389910.1"/>
    <property type="molecule type" value="Genomic_DNA"/>
</dbReference>
<dbReference type="FunFam" id="3.80.10.10:FF:000269">
    <property type="entry name" value="Piriformospora indica-insensitive protein 2"/>
    <property type="match status" value="1"/>
</dbReference>
<dbReference type="InterPro" id="IPR032675">
    <property type="entry name" value="LRR_dom_sf"/>
</dbReference>
<comment type="subcellular location">
    <subcellularLocation>
        <location evidence="1">Cell membrane</location>
    </subcellularLocation>
</comment>
<evidence type="ECO:0000256" key="6">
    <source>
        <dbReference type="ARBA" id="ARBA00023136"/>
    </source>
</evidence>
<evidence type="ECO:0000256" key="4">
    <source>
        <dbReference type="ARBA" id="ARBA00022729"/>
    </source>
</evidence>
<keyword evidence="6" id="KW-0472">Membrane</keyword>
<keyword evidence="3" id="KW-0433">Leucine-rich repeat</keyword>
<evidence type="ECO:0000313" key="9">
    <source>
        <dbReference type="EMBL" id="KAK1389910.1"/>
    </source>
</evidence>
<comment type="caution">
    <text evidence="9">The sequence shown here is derived from an EMBL/GenBank/DDBJ whole genome shotgun (WGS) entry which is preliminary data.</text>
</comment>
<dbReference type="PRINTS" id="PR00019">
    <property type="entry name" value="LEURICHRPT"/>
</dbReference>
<evidence type="ECO:0000256" key="3">
    <source>
        <dbReference type="ARBA" id="ARBA00022614"/>
    </source>
</evidence>